<dbReference type="InterPro" id="IPR043128">
    <property type="entry name" value="Rev_trsase/Diguanyl_cyclase"/>
</dbReference>
<dbReference type="CDD" id="cd01949">
    <property type="entry name" value="GGDEF"/>
    <property type="match status" value="1"/>
</dbReference>
<dbReference type="InterPro" id="IPR029016">
    <property type="entry name" value="GAF-like_dom_sf"/>
</dbReference>
<name>A0ABN7RTZ3_THEXY</name>
<feature type="domain" description="GGDEF" evidence="2">
    <location>
        <begin position="500"/>
        <end position="627"/>
    </location>
</feature>
<dbReference type="PROSITE" id="PS50887">
    <property type="entry name" value="GGDEF"/>
    <property type="match status" value="1"/>
</dbReference>
<dbReference type="NCBIfam" id="TIGR00254">
    <property type="entry name" value="GGDEF"/>
    <property type="match status" value="1"/>
</dbReference>
<dbReference type="SUPFAM" id="SSF55781">
    <property type="entry name" value="GAF domain-like"/>
    <property type="match status" value="2"/>
</dbReference>
<dbReference type="InterPro" id="IPR000160">
    <property type="entry name" value="GGDEF_dom"/>
</dbReference>
<evidence type="ECO:0000259" key="2">
    <source>
        <dbReference type="PROSITE" id="PS50887"/>
    </source>
</evidence>
<gene>
    <name evidence="3" type="primary">txxe 1585-ytrP</name>
    <name evidence="3" type="ORF">TXXE_08940</name>
</gene>
<dbReference type="InterPro" id="IPR003018">
    <property type="entry name" value="GAF"/>
</dbReference>
<dbReference type="InterPro" id="IPR029787">
    <property type="entry name" value="Nucleotide_cyclase"/>
</dbReference>
<dbReference type="Gene3D" id="3.30.450.40">
    <property type="match status" value="1"/>
</dbReference>
<dbReference type="InterPro" id="IPR050469">
    <property type="entry name" value="Diguanylate_Cyclase"/>
</dbReference>
<organism evidence="3 4">
    <name type="scientific">Thermobacillus xylanilyticus</name>
    <dbReference type="NCBI Taxonomy" id="76633"/>
    <lineage>
        <taxon>Bacteria</taxon>
        <taxon>Bacillati</taxon>
        <taxon>Bacillota</taxon>
        <taxon>Bacilli</taxon>
        <taxon>Bacillales</taxon>
        <taxon>Paenibacillaceae</taxon>
        <taxon>Thermobacillus</taxon>
    </lineage>
</organism>
<dbReference type="SMART" id="SM00065">
    <property type="entry name" value="GAF"/>
    <property type="match status" value="1"/>
</dbReference>
<dbReference type="SUPFAM" id="SSF55073">
    <property type="entry name" value="Nucleotide cyclase"/>
    <property type="match status" value="1"/>
</dbReference>
<dbReference type="RefSeq" id="WP_213484326.1">
    <property type="nucleotide sequence ID" value="NZ_CAJRAY010000041.1"/>
</dbReference>
<dbReference type="EMBL" id="CAJRAY010000041">
    <property type="protein sequence ID" value="CAG5085582.1"/>
    <property type="molecule type" value="Genomic_DNA"/>
</dbReference>
<feature type="region of interest" description="Disordered" evidence="1">
    <location>
        <begin position="1"/>
        <end position="23"/>
    </location>
</feature>
<dbReference type="Gene3D" id="3.30.70.270">
    <property type="match status" value="1"/>
</dbReference>
<evidence type="ECO:0000313" key="4">
    <source>
        <dbReference type="Proteomes" id="UP000681526"/>
    </source>
</evidence>
<comment type="caution">
    <text evidence="3">The sequence shown here is derived from an EMBL/GenBank/DDBJ whole genome shotgun (WGS) entry which is preliminary data.</text>
</comment>
<proteinExistence type="predicted"/>
<dbReference type="Proteomes" id="UP000681526">
    <property type="component" value="Unassembled WGS sequence"/>
</dbReference>
<protein>
    <submittedName>
        <fullName evidence="3">Phytochrome-like protein cph2 Bacteriophytochrome cph2</fullName>
    </submittedName>
</protein>
<dbReference type="Pfam" id="PF00990">
    <property type="entry name" value="GGDEF"/>
    <property type="match status" value="1"/>
</dbReference>
<accession>A0ABN7RTZ3</accession>
<dbReference type="PANTHER" id="PTHR45138:SF9">
    <property type="entry name" value="DIGUANYLATE CYCLASE DGCM-RELATED"/>
    <property type="match status" value="1"/>
</dbReference>
<evidence type="ECO:0000313" key="3">
    <source>
        <dbReference type="EMBL" id="CAG5085582.1"/>
    </source>
</evidence>
<reference evidence="3 4" key="1">
    <citation type="submission" date="2021-04" db="EMBL/GenBank/DDBJ databases">
        <authorList>
            <person name="Rakotoarivonina H."/>
        </authorList>
    </citation>
    <scope>NUCLEOTIDE SEQUENCE [LARGE SCALE GENOMIC DNA]</scope>
    <source>
        <strain evidence="3 4">XE</strain>
    </source>
</reference>
<evidence type="ECO:0000256" key="1">
    <source>
        <dbReference type="SAM" id="MobiDB-lite"/>
    </source>
</evidence>
<dbReference type="PANTHER" id="PTHR45138">
    <property type="entry name" value="REGULATORY COMPONENTS OF SENSORY TRANSDUCTION SYSTEM"/>
    <property type="match status" value="1"/>
</dbReference>
<dbReference type="Pfam" id="PF13185">
    <property type="entry name" value="GAF_2"/>
    <property type="match status" value="1"/>
</dbReference>
<sequence>MRDHEVDGSPSPAGRPDEERNRPIRPLLTDSFEVWLKEIGESRAWSGCAFRLFGIDGSELARAGDLTEEVETVLRECVSRAMRSGGSAEADSMPDGRYVAAYSVEEPERYGICAVLGFVMPTAAGANACRLLAEAGALHFRSRVAAAAERRLLHRIMKFQREADRVWKRKDLLHDAVRRLHDQIDVPSLLRETISIIETLFAGAELELHLSQDYAAVDRRVKPLVFKQGVDEICARSFLESRPITAYGEDGSVEVAVPFSGKQAVYGVLDLKLKAGEWNEAELPAFVMLAEEAGSAFEHAKLYEQSNLLIAELQLINDMTKRLNQSLRPKEIFEFITREFLNVFKAEFCCVLQYDREEHRFIVMSSNIPAMVDESFPADYGFCGIVMQTKEPLIISDYRESGNVESKLMEVTGARSLIASPIFVGGEVGGVILVAHRSANFFSYDNYKLLQVIASHVGLAIANATLHAAVRRMAITDNLTGLYARHYLNEQIQKRQRQDPGGSLILVDIDFFKKVNDTYGHQIGDQILVQVGNVIKSCIRETDIAARWGGEELAVYLPMARVEQALRVADRIRQRVEAETEPDVTVSCGVSEWTQDDEKISPETLFYRADMALYAAKNSGRNTVISG</sequence>
<keyword evidence="4" id="KW-1185">Reference proteome</keyword>
<dbReference type="SMART" id="SM00267">
    <property type="entry name" value="GGDEF"/>
    <property type="match status" value="1"/>
</dbReference>